<gene>
    <name evidence="1" type="ORF">ERX37_08765</name>
</gene>
<comment type="caution">
    <text evidence="1">The sequence shown here is derived from an EMBL/GenBank/DDBJ whole genome shotgun (WGS) entry which is preliminary data.</text>
</comment>
<dbReference type="Pfam" id="PF06821">
    <property type="entry name" value="Ser_hydrolase"/>
    <property type="match status" value="1"/>
</dbReference>
<dbReference type="PANTHER" id="PTHR15394:SF3">
    <property type="entry name" value="SERINE HYDROLASE RBBP9"/>
    <property type="match status" value="1"/>
</dbReference>
<dbReference type="PANTHER" id="PTHR15394">
    <property type="entry name" value="SERINE HYDROLASE RBBP9"/>
    <property type="match status" value="1"/>
</dbReference>
<organism evidence="1 2">
    <name type="scientific">Macrococcus hajekii</name>
    <dbReference type="NCBI Taxonomy" id="198482"/>
    <lineage>
        <taxon>Bacteria</taxon>
        <taxon>Bacillati</taxon>
        <taxon>Bacillota</taxon>
        <taxon>Bacilli</taxon>
        <taxon>Bacillales</taxon>
        <taxon>Staphylococcaceae</taxon>
        <taxon>Macrococcus</taxon>
    </lineage>
</organism>
<evidence type="ECO:0000313" key="2">
    <source>
        <dbReference type="Proteomes" id="UP000295328"/>
    </source>
</evidence>
<dbReference type="OrthoDB" id="9804993at2"/>
<proteinExistence type="predicted"/>
<evidence type="ECO:0000313" key="1">
    <source>
        <dbReference type="EMBL" id="TDM01575.1"/>
    </source>
</evidence>
<dbReference type="AlphaFoldDB" id="A0A4R6BIT8"/>
<dbReference type="Gene3D" id="3.40.50.1820">
    <property type="entry name" value="alpha/beta hydrolase"/>
    <property type="match status" value="1"/>
</dbReference>
<dbReference type="InterPro" id="IPR029058">
    <property type="entry name" value="AB_hydrolase_fold"/>
</dbReference>
<dbReference type="RefSeq" id="WP_133430297.1">
    <property type="nucleotide sequence ID" value="NZ_BMCC01000001.1"/>
</dbReference>
<name>A0A4R6BIT8_9STAP</name>
<protein>
    <submittedName>
        <fullName evidence="1">Alpha/beta hydrolase</fullName>
    </submittedName>
</protein>
<dbReference type="EMBL" id="SCWE01000003">
    <property type="protein sequence ID" value="TDM01575.1"/>
    <property type="molecule type" value="Genomic_DNA"/>
</dbReference>
<dbReference type="Proteomes" id="UP000295328">
    <property type="component" value="Unassembled WGS sequence"/>
</dbReference>
<accession>A0A4R6BIT8</accession>
<dbReference type="GO" id="GO:0016787">
    <property type="term" value="F:hydrolase activity"/>
    <property type="evidence" value="ECO:0007669"/>
    <property type="project" value="UniProtKB-KW"/>
</dbReference>
<dbReference type="SUPFAM" id="SSF53474">
    <property type="entry name" value="alpha/beta-Hydrolases"/>
    <property type="match status" value="1"/>
</dbReference>
<sequence length="182" mass="21233">MKHVLFVHSASEQHRDSGSNPLIRYLKSQLPDIEWHTPDFPRDKGQVYSNWVQVLKEELEHIPVEDELMIIGHSFGGTVVMKYLTEQKERHHISKVILIGSPFFGCDEKFSDAENMLSEDAESQLADAILLYHIHSEDDDRVDISHQTCWREHFKKLNTITKQEGQHEFHHGIEELLPIIEE</sequence>
<dbReference type="InterPro" id="IPR010662">
    <property type="entry name" value="RBBP9/YdeN"/>
</dbReference>
<keyword evidence="2" id="KW-1185">Reference proteome</keyword>
<keyword evidence="1" id="KW-0378">Hydrolase</keyword>
<reference evidence="1 2" key="1">
    <citation type="submission" date="2019-01" db="EMBL/GenBank/DDBJ databases">
        <title>Draft genome sequences of the type strains of six Macrococcus species.</title>
        <authorList>
            <person name="Mazhar S."/>
            <person name="Altermann E."/>
            <person name="Hill C."/>
            <person name="Mcauliffe O."/>
        </authorList>
    </citation>
    <scope>NUCLEOTIDE SEQUENCE [LARGE SCALE GENOMIC DNA]</scope>
    <source>
        <strain evidence="1 2">CCM4809</strain>
    </source>
</reference>